<dbReference type="EMBL" id="CP011125">
    <property type="protein sequence ID" value="AKF10723.1"/>
    <property type="molecule type" value="Genomic_DNA"/>
</dbReference>
<gene>
    <name evidence="1" type="ORF">DB32_007872</name>
</gene>
<dbReference type="STRING" id="927083.DB32_007872"/>
<reference evidence="1 2" key="1">
    <citation type="submission" date="2015-03" db="EMBL/GenBank/DDBJ databases">
        <title>Genome assembly of Sandaracinus amylolyticus DSM 53668.</title>
        <authorList>
            <person name="Sharma G."/>
            <person name="Subramanian S."/>
        </authorList>
    </citation>
    <scope>NUCLEOTIDE SEQUENCE [LARGE SCALE GENOMIC DNA]</scope>
    <source>
        <strain evidence="1 2">DSM 53668</strain>
    </source>
</reference>
<name>A0A0F6W9C9_9BACT</name>
<protein>
    <submittedName>
        <fullName evidence="1">Uncharacterized protein</fullName>
    </submittedName>
</protein>
<dbReference type="AlphaFoldDB" id="A0A0F6W9C9"/>
<organism evidence="1 2">
    <name type="scientific">Sandaracinus amylolyticus</name>
    <dbReference type="NCBI Taxonomy" id="927083"/>
    <lineage>
        <taxon>Bacteria</taxon>
        <taxon>Pseudomonadati</taxon>
        <taxon>Myxococcota</taxon>
        <taxon>Polyangia</taxon>
        <taxon>Polyangiales</taxon>
        <taxon>Sandaracinaceae</taxon>
        <taxon>Sandaracinus</taxon>
    </lineage>
</organism>
<accession>A0A0F6W9C9</accession>
<keyword evidence="2" id="KW-1185">Reference proteome</keyword>
<proteinExistence type="predicted"/>
<dbReference type="Proteomes" id="UP000034883">
    <property type="component" value="Chromosome"/>
</dbReference>
<evidence type="ECO:0000313" key="2">
    <source>
        <dbReference type="Proteomes" id="UP000034883"/>
    </source>
</evidence>
<dbReference type="KEGG" id="samy:DB32_007872"/>
<sequence length="153" mass="16869">MAIYYNLAAFVGARDEAEAFVAHFHGRTIPIEHGDLVLDITLRETPQGWLVGLWPVGMSYGTCDDARLVAPEAREAAARWFERELRGAPTFRAAAFGAEIYDTFLDTTLAELVDGGGMPGLVLDIRTHVSLRSPAGTKPFGPGRRWWPRTKTP</sequence>
<evidence type="ECO:0000313" key="1">
    <source>
        <dbReference type="EMBL" id="AKF10723.1"/>
    </source>
</evidence>